<feature type="transmembrane region" description="Helical" evidence="9">
    <location>
        <begin position="263"/>
        <end position="283"/>
    </location>
</feature>
<keyword evidence="8" id="KW-0175">Coiled coil</keyword>
<dbReference type="AlphaFoldDB" id="A0A9P8PLL8"/>
<evidence type="ECO:0000259" key="10">
    <source>
        <dbReference type="Pfam" id="PF00324"/>
    </source>
</evidence>
<evidence type="ECO:0000256" key="8">
    <source>
        <dbReference type="SAM" id="Coils"/>
    </source>
</evidence>
<feature type="transmembrane region" description="Helical" evidence="9">
    <location>
        <begin position="509"/>
        <end position="528"/>
    </location>
</feature>
<feature type="transmembrane region" description="Helical" evidence="9">
    <location>
        <begin position="163"/>
        <end position="184"/>
    </location>
</feature>
<feature type="transmembrane region" description="Helical" evidence="9">
    <location>
        <begin position="221"/>
        <end position="243"/>
    </location>
</feature>
<evidence type="ECO:0000256" key="1">
    <source>
        <dbReference type="ARBA" id="ARBA00004141"/>
    </source>
</evidence>
<dbReference type="PIRSF" id="PIRSF006060">
    <property type="entry name" value="AA_transporter"/>
    <property type="match status" value="1"/>
</dbReference>
<dbReference type="Proteomes" id="UP000769528">
    <property type="component" value="Unassembled WGS sequence"/>
</dbReference>
<dbReference type="OrthoDB" id="3900342at2759"/>
<feature type="transmembrane region" description="Helical" evidence="9">
    <location>
        <begin position="109"/>
        <end position="129"/>
    </location>
</feature>
<dbReference type="GO" id="GO:0015171">
    <property type="term" value="F:amino acid transmembrane transporter activity"/>
    <property type="evidence" value="ECO:0007669"/>
    <property type="project" value="TreeGrafter"/>
</dbReference>
<evidence type="ECO:0000256" key="2">
    <source>
        <dbReference type="ARBA" id="ARBA00006983"/>
    </source>
</evidence>
<proteinExistence type="inferred from homology"/>
<evidence type="ECO:0000256" key="3">
    <source>
        <dbReference type="ARBA" id="ARBA00022448"/>
    </source>
</evidence>
<dbReference type="NCBIfam" id="TIGR00913">
    <property type="entry name" value="2A0310"/>
    <property type="match status" value="1"/>
</dbReference>
<feature type="coiled-coil region" evidence="8">
    <location>
        <begin position="549"/>
        <end position="576"/>
    </location>
</feature>
<comment type="caution">
    <text evidence="11">The sequence shown here is derived from an EMBL/GenBank/DDBJ whole genome shotgun (WGS) entry which is preliminary data.</text>
</comment>
<comment type="subcellular location">
    <subcellularLocation>
        <location evidence="1">Membrane</location>
        <topology evidence="1">Multi-pass membrane protein</topology>
    </subcellularLocation>
</comment>
<accession>A0A9P8PLL8</accession>
<feature type="transmembrane region" description="Helical" evidence="9">
    <location>
        <begin position="84"/>
        <end position="103"/>
    </location>
</feature>
<dbReference type="InterPro" id="IPR050524">
    <property type="entry name" value="APC_YAT"/>
</dbReference>
<feature type="transmembrane region" description="Helical" evidence="9">
    <location>
        <begin position="190"/>
        <end position="209"/>
    </location>
</feature>
<reference evidence="11" key="2">
    <citation type="submission" date="2021-01" db="EMBL/GenBank/DDBJ databases">
        <authorList>
            <person name="Schikora-Tamarit M.A."/>
        </authorList>
    </citation>
    <scope>NUCLEOTIDE SEQUENCE</scope>
    <source>
        <strain evidence="11">CBS6341</strain>
    </source>
</reference>
<keyword evidence="3" id="KW-0813">Transport</keyword>
<feature type="transmembrane region" description="Helical" evidence="9">
    <location>
        <begin position="471"/>
        <end position="497"/>
    </location>
</feature>
<feature type="transmembrane region" description="Helical" evidence="9">
    <location>
        <begin position="429"/>
        <end position="450"/>
    </location>
</feature>
<feature type="transmembrane region" description="Helical" evidence="9">
    <location>
        <begin position="304"/>
        <end position="323"/>
    </location>
</feature>
<evidence type="ECO:0000256" key="4">
    <source>
        <dbReference type="ARBA" id="ARBA00022692"/>
    </source>
</evidence>
<dbReference type="PANTHER" id="PTHR43341:SF16">
    <property type="entry name" value="TRYPTOPHAN PERMEASE"/>
    <property type="match status" value="1"/>
</dbReference>
<sequence length="584" mass="63988">MSSLSKEESKLDNSSDGIELNAVAPFPEKKNHIQQFFDSFKRAEISPEDLEYANDPSLTEAERNAFLLQKTPFRKSLKSRHLQMIAIGGSVGTGLFIGSGSALRTGGAASLPICWCIVGVLAYCTIHALGEVSSTYPISGAFSAHATRFIEPSVGFAIGWNYVLLWLVVLPSEIIAASLTIQFWDSSVNPVVWVAIFYCLILTINIFGVRGYGEAEYFFSMVKVIAILGFLVLGIVLVCGGGPSHGFVGGINYRNPGPFTNGFKGVCTVFVTACYSVGGSELVGVSGAESSNPRKELPKAIKQVFWRMMLFFVGSLTLISLLVNAKDQRLLGTSSADAEASPFVIAIKNGGIKGLPSVMNAVILMSVISVGNASVFGCSRTLASLSTQGLAPSCFSYVDRMGRPIFGIAAVACTGLLAFTVASDKESTIFSWLMALCGLSIIFTWCSINISHIRFRLAMKAQGRSLDELTFTSHAGIWGSVLSLVILVIFLFLQFWVALWPVSHKGVDVTNFFQNYLGAIIVLVSYIGRKIYKRKFWEFLPLNEIPLDAGRAEVDIDELQHEIEEEEKKMQSRGRLYRWYRWWC</sequence>
<dbReference type="FunFam" id="1.20.1740.10:FF:000017">
    <property type="entry name" value="Amino acid permease"/>
    <property type="match status" value="1"/>
</dbReference>
<protein>
    <recommendedName>
        <fullName evidence="10">Amino acid permease/ SLC12A domain-containing protein</fullName>
    </recommendedName>
</protein>
<feature type="transmembrane region" description="Helical" evidence="9">
    <location>
        <begin position="404"/>
        <end position="423"/>
    </location>
</feature>
<dbReference type="InterPro" id="IPR004762">
    <property type="entry name" value="Amino_acid_permease_fungi"/>
</dbReference>
<feature type="domain" description="Amino acid permease/ SLC12A" evidence="10">
    <location>
        <begin position="81"/>
        <end position="536"/>
    </location>
</feature>
<evidence type="ECO:0000313" key="12">
    <source>
        <dbReference type="Proteomes" id="UP000769528"/>
    </source>
</evidence>
<evidence type="ECO:0000256" key="7">
    <source>
        <dbReference type="ARBA" id="ARBA00023136"/>
    </source>
</evidence>
<name>A0A9P8PLL8_9ASCO</name>
<dbReference type="PANTHER" id="PTHR43341">
    <property type="entry name" value="AMINO ACID PERMEASE"/>
    <property type="match status" value="1"/>
</dbReference>
<keyword evidence="5" id="KW-0029">Amino-acid transport</keyword>
<dbReference type="InterPro" id="IPR004841">
    <property type="entry name" value="AA-permease/SLC12A_dom"/>
</dbReference>
<keyword evidence="7 9" id="KW-0472">Membrane</keyword>
<evidence type="ECO:0000256" key="5">
    <source>
        <dbReference type="ARBA" id="ARBA00022970"/>
    </source>
</evidence>
<evidence type="ECO:0000256" key="6">
    <source>
        <dbReference type="ARBA" id="ARBA00022989"/>
    </source>
</evidence>
<gene>
    <name evidence="11" type="ORF">WICMUC_003565</name>
</gene>
<keyword evidence="4 9" id="KW-0812">Transmembrane</keyword>
<keyword evidence="6 9" id="KW-1133">Transmembrane helix</keyword>
<dbReference type="GO" id="GO:0016020">
    <property type="term" value="C:membrane"/>
    <property type="evidence" value="ECO:0007669"/>
    <property type="project" value="UniProtKB-SubCell"/>
</dbReference>
<dbReference type="Gene3D" id="1.20.1740.10">
    <property type="entry name" value="Amino acid/polyamine transporter I"/>
    <property type="match status" value="1"/>
</dbReference>
<reference evidence="11" key="1">
    <citation type="journal article" date="2021" name="Open Biol.">
        <title>Shared evolutionary footprints suggest mitochondrial oxidative damage underlies multiple complex I losses in fungi.</title>
        <authorList>
            <person name="Schikora-Tamarit M.A."/>
            <person name="Marcet-Houben M."/>
            <person name="Nosek J."/>
            <person name="Gabaldon T."/>
        </authorList>
    </citation>
    <scope>NUCLEOTIDE SEQUENCE</scope>
    <source>
        <strain evidence="11">CBS6341</strain>
    </source>
</reference>
<dbReference type="Pfam" id="PF00324">
    <property type="entry name" value="AA_permease"/>
    <property type="match status" value="1"/>
</dbReference>
<evidence type="ECO:0000313" key="11">
    <source>
        <dbReference type="EMBL" id="KAH3673662.1"/>
    </source>
</evidence>
<evidence type="ECO:0000256" key="9">
    <source>
        <dbReference type="SAM" id="Phobius"/>
    </source>
</evidence>
<feature type="transmembrane region" description="Helical" evidence="9">
    <location>
        <begin position="361"/>
        <end position="383"/>
    </location>
</feature>
<keyword evidence="12" id="KW-1185">Reference proteome</keyword>
<comment type="similarity">
    <text evidence="2">Belongs to the amino acid-polyamine-organocation (APC) superfamily. YAT (TC 2.A.3.10) family.</text>
</comment>
<organism evidence="11 12">
    <name type="scientific">Wickerhamomyces mucosus</name>
    <dbReference type="NCBI Taxonomy" id="1378264"/>
    <lineage>
        <taxon>Eukaryota</taxon>
        <taxon>Fungi</taxon>
        <taxon>Dikarya</taxon>
        <taxon>Ascomycota</taxon>
        <taxon>Saccharomycotina</taxon>
        <taxon>Saccharomycetes</taxon>
        <taxon>Phaffomycetales</taxon>
        <taxon>Wickerhamomycetaceae</taxon>
        <taxon>Wickerhamomyces</taxon>
    </lineage>
</organism>
<dbReference type="EMBL" id="JAEUBF010000949">
    <property type="protein sequence ID" value="KAH3673662.1"/>
    <property type="molecule type" value="Genomic_DNA"/>
</dbReference>